<sequence>MDAGGPRALSEVHLARCVLWGAPGMSRPAAGPAGVAGPALRTHWGIGPPSTGLDGALRSDTGRPRWRGAPANGRPLPALYRGQHGPPGDEAGVTFGGGCATRGGADAELGREAHRTGDTTGVGTRACRRTRRGRAADSRRTRAPRHR</sequence>
<protein>
    <submittedName>
        <fullName evidence="2">Uncharacterized protein</fullName>
    </submittedName>
</protein>
<gene>
    <name evidence="2" type="ORF">AA314_09852</name>
</gene>
<evidence type="ECO:0000313" key="2">
    <source>
        <dbReference type="EMBL" id="AKJ08226.1"/>
    </source>
</evidence>
<accession>A0AAC8QJB9</accession>
<dbReference type="AlphaFoldDB" id="A0AAC8QJB9"/>
<dbReference type="Proteomes" id="UP000035579">
    <property type="component" value="Chromosome"/>
</dbReference>
<feature type="region of interest" description="Disordered" evidence="1">
    <location>
        <begin position="41"/>
        <end position="147"/>
    </location>
</feature>
<evidence type="ECO:0000256" key="1">
    <source>
        <dbReference type="SAM" id="MobiDB-lite"/>
    </source>
</evidence>
<proteinExistence type="predicted"/>
<organism evidence="2 3">
    <name type="scientific">Archangium gephyra</name>
    <dbReference type="NCBI Taxonomy" id="48"/>
    <lineage>
        <taxon>Bacteria</taxon>
        <taxon>Pseudomonadati</taxon>
        <taxon>Myxococcota</taxon>
        <taxon>Myxococcia</taxon>
        <taxon>Myxococcales</taxon>
        <taxon>Cystobacterineae</taxon>
        <taxon>Archangiaceae</taxon>
        <taxon>Archangium</taxon>
    </lineage>
</organism>
<dbReference type="EMBL" id="CP011509">
    <property type="protein sequence ID" value="AKJ08226.1"/>
    <property type="molecule type" value="Genomic_DNA"/>
</dbReference>
<name>A0AAC8QJB9_9BACT</name>
<evidence type="ECO:0000313" key="3">
    <source>
        <dbReference type="Proteomes" id="UP000035579"/>
    </source>
</evidence>
<reference evidence="2 3" key="1">
    <citation type="submission" date="2015-05" db="EMBL/GenBank/DDBJ databases">
        <title>Genome assembly of Archangium gephyra DSM 2261.</title>
        <authorList>
            <person name="Sharma G."/>
            <person name="Subramanian S."/>
        </authorList>
    </citation>
    <scope>NUCLEOTIDE SEQUENCE [LARGE SCALE GENOMIC DNA]</scope>
    <source>
        <strain evidence="2 3">DSM 2261</strain>
    </source>
</reference>
<dbReference type="KEGG" id="age:AA314_09852"/>
<feature type="compositionally biased region" description="Basic and acidic residues" evidence="1">
    <location>
        <begin position="108"/>
        <end position="117"/>
    </location>
</feature>